<dbReference type="HAMAP" id="MF_00123">
    <property type="entry name" value="Arg_tRNA_synth"/>
    <property type="match status" value="1"/>
</dbReference>
<evidence type="ECO:0000256" key="2">
    <source>
        <dbReference type="ARBA" id="ARBA00005594"/>
    </source>
</evidence>
<dbReference type="SUPFAM" id="SSF52374">
    <property type="entry name" value="Nucleotidylyl transferase"/>
    <property type="match status" value="1"/>
</dbReference>
<dbReference type="PATRIC" id="fig|1698268.3.peg.312"/>
<dbReference type="SUPFAM" id="SSF55190">
    <property type="entry name" value="Arginyl-tRNA synthetase (ArgRS), N-terminal 'additional' domain"/>
    <property type="match status" value="1"/>
</dbReference>
<dbReference type="NCBIfam" id="NF002447">
    <property type="entry name" value="PRK01611.3-4"/>
    <property type="match status" value="1"/>
</dbReference>
<keyword evidence="16" id="KW-1185">Reference proteome</keyword>
<evidence type="ECO:0000259" key="14">
    <source>
        <dbReference type="SMART" id="SM01016"/>
    </source>
</evidence>
<proteinExistence type="inferred from homology"/>
<dbReference type="Pfam" id="PF05746">
    <property type="entry name" value="DALR_1"/>
    <property type="match status" value="1"/>
</dbReference>
<dbReference type="CDD" id="cd07956">
    <property type="entry name" value="Anticodon_Ia_Arg"/>
    <property type="match status" value="1"/>
</dbReference>
<feature type="coiled-coil region" evidence="12">
    <location>
        <begin position="210"/>
        <end position="237"/>
    </location>
</feature>
<dbReference type="Proteomes" id="UP000070414">
    <property type="component" value="Unassembled WGS sequence"/>
</dbReference>
<feature type="domain" description="Arginyl tRNA synthetase N-terminal" evidence="14">
    <location>
        <begin position="7"/>
        <end position="93"/>
    </location>
</feature>
<evidence type="ECO:0000256" key="1">
    <source>
        <dbReference type="ARBA" id="ARBA00004496"/>
    </source>
</evidence>
<dbReference type="InterPro" id="IPR014729">
    <property type="entry name" value="Rossmann-like_a/b/a_fold"/>
</dbReference>
<evidence type="ECO:0000256" key="5">
    <source>
        <dbReference type="ARBA" id="ARBA00022741"/>
    </source>
</evidence>
<evidence type="ECO:0000256" key="7">
    <source>
        <dbReference type="ARBA" id="ARBA00022917"/>
    </source>
</evidence>
<dbReference type="SUPFAM" id="SSF47323">
    <property type="entry name" value="Anticodon-binding domain of a subclass of class I aminoacyl-tRNA synthetases"/>
    <property type="match status" value="1"/>
</dbReference>
<dbReference type="SMART" id="SM01016">
    <property type="entry name" value="Arg_tRNA_synt_N"/>
    <property type="match status" value="1"/>
</dbReference>
<dbReference type="InterPro" id="IPR008909">
    <property type="entry name" value="DALR_anticod-bd"/>
</dbReference>
<dbReference type="PROSITE" id="PS00178">
    <property type="entry name" value="AA_TRNA_LIGASE_I"/>
    <property type="match status" value="1"/>
</dbReference>
<dbReference type="GO" id="GO:0005524">
    <property type="term" value="F:ATP binding"/>
    <property type="evidence" value="ECO:0007669"/>
    <property type="project" value="UniProtKB-UniRule"/>
</dbReference>
<dbReference type="NCBIfam" id="TIGR00456">
    <property type="entry name" value="argS"/>
    <property type="match status" value="1"/>
</dbReference>
<keyword evidence="8 10" id="KW-0030">Aminoacyl-tRNA synthetase</keyword>
<dbReference type="SMART" id="SM00836">
    <property type="entry name" value="DALR_1"/>
    <property type="match status" value="1"/>
</dbReference>
<dbReference type="GO" id="GO:0006420">
    <property type="term" value="P:arginyl-tRNA aminoacylation"/>
    <property type="evidence" value="ECO:0007669"/>
    <property type="project" value="UniProtKB-UniRule"/>
</dbReference>
<protein>
    <recommendedName>
        <fullName evidence="10">Arginine--tRNA ligase</fullName>
        <ecNumber evidence="10">6.1.1.19</ecNumber>
    </recommendedName>
    <alternativeName>
        <fullName evidence="10">Arginyl-tRNA synthetase</fullName>
        <shortName evidence="10">ArgRS</shortName>
    </alternativeName>
</protein>
<dbReference type="GO" id="GO:0005737">
    <property type="term" value="C:cytoplasm"/>
    <property type="evidence" value="ECO:0007669"/>
    <property type="project" value="UniProtKB-SubCell"/>
</dbReference>
<dbReference type="AlphaFoldDB" id="A0A133USS8"/>
<evidence type="ECO:0000256" key="12">
    <source>
        <dbReference type="SAM" id="Coils"/>
    </source>
</evidence>
<keyword evidence="5 10" id="KW-0547">Nucleotide-binding</keyword>
<dbReference type="InterPro" id="IPR005148">
    <property type="entry name" value="Arg-tRNA-synth_N"/>
</dbReference>
<keyword evidence="3 10" id="KW-0963">Cytoplasm</keyword>
<dbReference type="GO" id="GO:0004814">
    <property type="term" value="F:arginine-tRNA ligase activity"/>
    <property type="evidence" value="ECO:0007669"/>
    <property type="project" value="UniProtKB-UniRule"/>
</dbReference>
<gene>
    <name evidence="10" type="primary">argS</name>
    <name evidence="15" type="ORF">AKJ38_01640</name>
</gene>
<comment type="caution">
    <text evidence="15">The sequence shown here is derived from an EMBL/GenBank/DDBJ whole genome shotgun (WGS) entry which is preliminary data.</text>
</comment>
<dbReference type="PANTHER" id="PTHR11956:SF5">
    <property type="entry name" value="ARGININE--TRNA LIGASE, CYTOPLASMIC"/>
    <property type="match status" value="1"/>
</dbReference>
<dbReference type="Gene3D" id="1.10.730.10">
    <property type="entry name" value="Isoleucyl-tRNA Synthetase, Domain 1"/>
    <property type="match status" value="1"/>
</dbReference>
<dbReference type="Pfam" id="PF03485">
    <property type="entry name" value="Arg_tRNA_synt_N"/>
    <property type="match status" value="1"/>
</dbReference>
<evidence type="ECO:0000313" key="16">
    <source>
        <dbReference type="Proteomes" id="UP000070414"/>
    </source>
</evidence>
<dbReference type="EMBL" id="LHXS01000020">
    <property type="protein sequence ID" value="KXA97248.1"/>
    <property type="molecule type" value="Genomic_DNA"/>
</dbReference>
<dbReference type="FunFam" id="1.10.730.10:FF:000008">
    <property type="entry name" value="Arginine--tRNA ligase"/>
    <property type="match status" value="1"/>
</dbReference>
<name>A0A133USS8_9EURY</name>
<keyword evidence="6 10" id="KW-0067">ATP-binding</keyword>
<dbReference type="CDD" id="cd00671">
    <property type="entry name" value="ArgRS_core"/>
    <property type="match status" value="1"/>
</dbReference>
<dbReference type="InterPro" id="IPR009080">
    <property type="entry name" value="tRNAsynth_Ia_anticodon-bd"/>
</dbReference>
<evidence type="ECO:0000256" key="11">
    <source>
        <dbReference type="RuleBase" id="RU363038"/>
    </source>
</evidence>
<evidence type="ECO:0000256" key="10">
    <source>
        <dbReference type="HAMAP-Rule" id="MF_00123"/>
    </source>
</evidence>
<dbReference type="InterPro" id="IPR001412">
    <property type="entry name" value="aa-tRNA-synth_I_CS"/>
</dbReference>
<feature type="domain" description="DALR anticodon binding" evidence="13">
    <location>
        <begin position="499"/>
        <end position="614"/>
    </location>
</feature>
<evidence type="ECO:0000256" key="3">
    <source>
        <dbReference type="ARBA" id="ARBA00022490"/>
    </source>
</evidence>
<dbReference type="Gene3D" id="3.40.50.620">
    <property type="entry name" value="HUPs"/>
    <property type="match status" value="1"/>
</dbReference>
<keyword evidence="4 10" id="KW-0436">Ligase</keyword>
<organism evidence="15 16">
    <name type="scientific">candidate division MSBL1 archaeon SCGC-AAA259I14</name>
    <dbReference type="NCBI Taxonomy" id="1698268"/>
    <lineage>
        <taxon>Archaea</taxon>
        <taxon>Methanobacteriati</taxon>
        <taxon>Methanobacteriota</taxon>
        <taxon>candidate division MSBL1</taxon>
    </lineage>
</organism>
<evidence type="ECO:0000313" key="15">
    <source>
        <dbReference type="EMBL" id="KXA97248.1"/>
    </source>
</evidence>
<comment type="subcellular location">
    <subcellularLocation>
        <location evidence="1 10">Cytoplasm</location>
    </subcellularLocation>
</comment>
<dbReference type="PANTHER" id="PTHR11956">
    <property type="entry name" value="ARGINYL-TRNA SYNTHETASE"/>
    <property type="match status" value="1"/>
</dbReference>
<evidence type="ECO:0000256" key="6">
    <source>
        <dbReference type="ARBA" id="ARBA00022840"/>
    </source>
</evidence>
<sequence>MSDTPWKKFETVALNALRQAFKELDWPEEDLTESLEEPPDPDFGDLASTICFQLAKKLKKPPRELADELSRQIEPGGIIEKVEPEAGYVNFFVNDEELAHLTLRAIEKKESRYGCFDIDGEKVIIEHTSVNPTKPLHVGHGRNAILGDTMSRILKACGHEVEIQNYIDDLGLQVAQTLTAYRSYDGTSEKKFDHLLGELYVNFNDDLEKNPDLEKEAREVLSKIEKSEGELAQEAREMALKCVESNLETSDLLNIDYDLLVWESNISNSGMLGEALERLKETSYLEEGEGEHEGALVLRLKDFGIEDKVMVRSDGTAVYTARDLAYQLWKFGEVEADLKFDLHSVRPSGIETYTTVSEGEPDEGFGHADRVINVIGVEQRYPQKVVFTALKALGLDEEYNRSHHLAYEHVRLPSEKFRGRTGTWIGYSVDDVLDETISRAEKEVEKRNPEAGAEFLKKAAEKVGVGAFRFSLISSSPEKEVVFKWEEALDFERNSGPAVQYSHARASSILRKAEKTDGEHPLDVFKEPQEYRLIKKLAKFPETVQTAGEQHRPHLLAEYASELSLIFNKFYEVAPVLNAETEELKKARLRLVNCSRIVLKNVLGLLGIEAPERM</sequence>
<evidence type="ECO:0000256" key="9">
    <source>
        <dbReference type="ARBA" id="ARBA00049339"/>
    </source>
</evidence>
<evidence type="ECO:0000259" key="13">
    <source>
        <dbReference type="SMART" id="SM00836"/>
    </source>
</evidence>
<dbReference type="InterPro" id="IPR036695">
    <property type="entry name" value="Arg-tRNA-synth_N_sf"/>
</dbReference>
<feature type="short sequence motif" description="'HIGH' region" evidence="10">
    <location>
        <begin position="130"/>
        <end position="140"/>
    </location>
</feature>
<reference evidence="15 16" key="1">
    <citation type="journal article" date="2016" name="Sci. Rep.">
        <title>Metabolic traits of an uncultured archaeal lineage -MSBL1- from brine pools of the Red Sea.</title>
        <authorList>
            <person name="Mwirichia R."/>
            <person name="Alam I."/>
            <person name="Rashid M."/>
            <person name="Vinu M."/>
            <person name="Ba-Alawi W."/>
            <person name="Anthony Kamau A."/>
            <person name="Kamanda Ngugi D."/>
            <person name="Goker M."/>
            <person name="Klenk H.P."/>
            <person name="Bajic V."/>
            <person name="Stingl U."/>
        </authorList>
    </citation>
    <scope>NUCLEOTIDE SEQUENCE [LARGE SCALE GENOMIC DNA]</scope>
    <source>
        <strain evidence="15">SCGC-AAA259I14</strain>
    </source>
</reference>
<evidence type="ECO:0000256" key="4">
    <source>
        <dbReference type="ARBA" id="ARBA00022598"/>
    </source>
</evidence>
<dbReference type="InterPro" id="IPR001278">
    <property type="entry name" value="Arg-tRNA-ligase"/>
</dbReference>
<dbReference type="Gene3D" id="3.30.1360.70">
    <property type="entry name" value="Arginyl tRNA synthetase N-terminal domain"/>
    <property type="match status" value="1"/>
</dbReference>
<accession>A0A133USS8</accession>
<dbReference type="PRINTS" id="PR01038">
    <property type="entry name" value="TRNASYNTHARG"/>
</dbReference>
<comment type="catalytic activity">
    <reaction evidence="9 10">
        <text>tRNA(Arg) + L-arginine + ATP = L-arginyl-tRNA(Arg) + AMP + diphosphate</text>
        <dbReference type="Rhea" id="RHEA:20301"/>
        <dbReference type="Rhea" id="RHEA-COMP:9658"/>
        <dbReference type="Rhea" id="RHEA-COMP:9673"/>
        <dbReference type="ChEBI" id="CHEBI:30616"/>
        <dbReference type="ChEBI" id="CHEBI:32682"/>
        <dbReference type="ChEBI" id="CHEBI:33019"/>
        <dbReference type="ChEBI" id="CHEBI:78442"/>
        <dbReference type="ChEBI" id="CHEBI:78513"/>
        <dbReference type="ChEBI" id="CHEBI:456215"/>
        <dbReference type="EC" id="6.1.1.19"/>
    </reaction>
</comment>
<comment type="similarity">
    <text evidence="2 10 11">Belongs to the class-I aminoacyl-tRNA synthetase family.</text>
</comment>
<keyword evidence="7 10" id="KW-0648">Protein biosynthesis</keyword>
<dbReference type="Pfam" id="PF00750">
    <property type="entry name" value="tRNA-synt_1d"/>
    <property type="match status" value="2"/>
</dbReference>
<evidence type="ECO:0000256" key="8">
    <source>
        <dbReference type="ARBA" id="ARBA00023146"/>
    </source>
</evidence>
<dbReference type="InterPro" id="IPR035684">
    <property type="entry name" value="ArgRS_core"/>
</dbReference>
<keyword evidence="12" id="KW-0175">Coiled coil</keyword>
<dbReference type="EC" id="6.1.1.19" evidence="10"/>